<dbReference type="PRINTS" id="PR00081">
    <property type="entry name" value="GDHRDH"/>
</dbReference>
<dbReference type="InterPro" id="IPR002347">
    <property type="entry name" value="SDR_fam"/>
</dbReference>
<dbReference type="EMBL" id="OV170229">
    <property type="protein sequence ID" value="CAH0731993.1"/>
    <property type="molecule type" value="Genomic_DNA"/>
</dbReference>
<dbReference type="AlphaFoldDB" id="A0A8J9VWK8"/>
<dbReference type="GO" id="GO:0016491">
    <property type="term" value="F:oxidoreductase activity"/>
    <property type="evidence" value="ECO:0007669"/>
    <property type="project" value="UniProtKB-KW"/>
</dbReference>
<organism evidence="2 3">
    <name type="scientific">Brenthis ino</name>
    <name type="common">lesser marbled fritillary</name>
    <dbReference type="NCBI Taxonomy" id="405034"/>
    <lineage>
        <taxon>Eukaryota</taxon>
        <taxon>Metazoa</taxon>
        <taxon>Ecdysozoa</taxon>
        <taxon>Arthropoda</taxon>
        <taxon>Hexapoda</taxon>
        <taxon>Insecta</taxon>
        <taxon>Pterygota</taxon>
        <taxon>Neoptera</taxon>
        <taxon>Endopterygota</taxon>
        <taxon>Lepidoptera</taxon>
        <taxon>Glossata</taxon>
        <taxon>Ditrysia</taxon>
        <taxon>Papilionoidea</taxon>
        <taxon>Nymphalidae</taxon>
        <taxon>Heliconiinae</taxon>
        <taxon>Argynnini</taxon>
        <taxon>Brenthis</taxon>
    </lineage>
</organism>
<dbReference type="PANTHER" id="PTHR43975">
    <property type="entry name" value="ZGC:101858"/>
    <property type="match status" value="1"/>
</dbReference>
<dbReference type="Gene3D" id="3.40.50.720">
    <property type="entry name" value="NAD(P)-binding Rossmann-like Domain"/>
    <property type="match status" value="1"/>
</dbReference>
<dbReference type="PANTHER" id="PTHR43975:SF2">
    <property type="entry name" value="EG:BACR7A4.14 PROTEIN-RELATED"/>
    <property type="match status" value="1"/>
</dbReference>
<gene>
    <name evidence="2" type="ORF">BINO364_LOCUS16747</name>
</gene>
<evidence type="ECO:0000256" key="1">
    <source>
        <dbReference type="ARBA" id="ARBA00023002"/>
    </source>
</evidence>
<dbReference type="FunFam" id="3.40.50.720:FF:000084">
    <property type="entry name" value="Short-chain dehydrogenase reductase"/>
    <property type="match status" value="1"/>
</dbReference>
<dbReference type="Proteomes" id="UP000838878">
    <property type="component" value="Chromosome 9"/>
</dbReference>
<feature type="non-terminal residue" evidence="2">
    <location>
        <position position="253"/>
    </location>
</feature>
<dbReference type="Pfam" id="PF13561">
    <property type="entry name" value="adh_short_C2"/>
    <property type="match status" value="1"/>
</dbReference>
<keyword evidence="3" id="KW-1185">Reference proteome</keyword>
<proteinExistence type="predicted"/>
<protein>
    <submittedName>
        <fullName evidence="2">Uncharacterized protein</fullName>
    </submittedName>
</protein>
<sequence>MDFNDKVVLITGASSGIGASTAIHFSKQSAKLVLVGRKENNLKRIALYCEKSNGIKPLTITADLTEDSDVEKIVNETIEHFGKLNVLINNAGIIAMGGIKNSNMEIYDKVMSTNMRAVYQLTMLCCPHLIQSKGCIVNVSSVLSSKASTMSIPYSISKAALDHFTKCTALELAPDGVRVNSVNPGFVKTNILKDTGLTEDQLEMHAKNVMSKRPLKIAVEADEVASVIAFLASDKAKSITGTISVIDGGSLLV</sequence>
<dbReference type="PROSITE" id="PS00061">
    <property type="entry name" value="ADH_SHORT"/>
    <property type="match status" value="1"/>
</dbReference>
<dbReference type="PRINTS" id="PR00080">
    <property type="entry name" value="SDRFAMILY"/>
</dbReference>
<evidence type="ECO:0000313" key="2">
    <source>
        <dbReference type="EMBL" id="CAH0731993.1"/>
    </source>
</evidence>
<keyword evidence="1" id="KW-0560">Oxidoreductase</keyword>
<dbReference type="OrthoDB" id="47007at2759"/>
<accession>A0A8J9VWK8</accession>
<reference evidence="2" key="1">
    <citation type="submission" date="2021-12" db="EMBL/GenBank/DDBJ databases">
        <authorList>
            <person name="Martin H S."/>
        </authorList>
    </citation>
    <scope>NUCLEOTIDE SEQUENCE</scope>
</reference>
<dbReference type="InterPro" id="IPR020904">
    <property type="entry name" value="Sc_DH/Rdtase_CS"/>
</dbReference>
<dbReference type="InterPro" id="IPR036291">
    <property type="entry name" value="NAD(P)-bd_dom_sf"/>
</dbReference>
<dbReference type="SUPFAM" id="SSF51735">
    <property type="entry name" value="NAD(P)-binding Rossmann-fold domains"/>
    <property type="match status" value="1"/>
</dbReference>
<name>A0A8J9VWK8_9NEOP</name>
<evidence type="ECO:0000313" key="3">
    <source>
        <dbReference type="Proteomes" id="UP000838878"/>
    </source>
</evidence>